<keyword evidence="1" id="KW-1133">Transmembrane helix</keyword>
<dbReference type="EMBL" id="SNYF01000011">
    <property type="protein sequence ID" value="TDQ13569.1"/>
    <property type="molecule type" value="Genomic_DNA"/>
</dbReference>
<keyword evidence="1" id="KW-0472">Membrane</keyword>
<organism evidence="2 3">
    <name type="scientific">Algoriphagus boseongensis</name>
    <dbReference type="NCBI Taxonomy" id="1442587"/>
    <lineage>
        <taxon>Bacteria</taxon>
        <taxon>Pseudomonadati</taxon>
        <taxon>Bacteroidota</taxon>
        <taxon>Cytophagia</taxon>
        <taxon>Cytophagales</taxon>
        <taxon>Cyclobacteriaceae</taxon>
        <taxon>Algoriphagus</taxon>
    </lineage>
</organism>
<dbReference type="AlphaFoldDB" id="A0A4R6T0T4"/>
<feature type="transmembrane region" description="Helical" evidence="1">
    <location>
        <begin position="46"/>
        <end position="69"/>
    </location>
</feature>
<reference evidence="2 3" key="1">
    <citation type="submission" date="2019-03" db="EMBL/GenBank/DDBJ databases">
        <title>Genomic Encyclopedia of Type Strains, Phase III (KMG-III): the genomes of soil and plant-associated and newly described type strains.</title>
        <authorList>
            <person name="Whitman W."/>
        </authorList>
    </citation>
    <scope>NUCLEOTIDE SEQUENCE [LARGE SCALE GENOMIC DNA]</scope>
    <source>
        <strain evidence="2 3">CECT 8446</strain>
    </source>
</reference>
<dbReference type="OrthoDB" id="828155at2"/>
<feature type="transmembrane region" description="Helical" evidence="1">
    <location>
        <begin position="7"/>
        <end position="26"/>
    </location>
</feature>
<evidence type="ECO:0000256" key="1">
    <source>
        <dbReference type="SAM" id="Phobius"/>
    </source>
</evidence>
<evidence type="ECO:0000313" key="2">
    <source>
        <dbReference type="EMBL" id="TDQ13569.1"/>
    </source>
</evidence>
<evidence type="ECO:0000313" key="3">
    <source>
        <dbReference type="Proteomes" id="UP000294535"/>
    </source>
</evidence>
<dbReference type="Proteomes" id="UP000294535">
    <property type="component" value="Unassembled WGS sequence"/>
</dbReference>
<comment type="caution">
    <text evidence="2">The sequence shown here is derived from an EMBL/GenBank/DDBJ whole genome shotgun (WGS) entry which is preliminary data.</text>
</comment>
<proteinExistence type="predicted"/>
<gene>
    <name evidence="2" type="ORF">DFQ04_3604</name>
</gene>
<accession>A0A4R6T0T4</accession>
<dbReference type="RefSeq" id="WP_133558376.1">
    <property type="nucleotide sequence ID" value="NZ_SNYF01000011.1"/>
</dbReference>
<keyword evidence="3" id="KW-1185">Reference proteome</keyword>
<protein>
    <submittedName>
        <fullName evidence="2">Uncharacterized protein</fullName>
    </submittedName>
</protein>
<keyword evidence="1" id="KW-0812">Transmembrane</keyword>
<name>A0A4R6T0T4_9BACT</name>
<sequence>MEEIATFCILFLVYFLGILAIVQLSIRPVRKLVTGNSGNGKHWQTNYLRIILLSFSLSLVTTTIAFLLFP</sequence>